<proteinExistence type="predicted"/>
<dbReference type="Proteomes" id="UP000534286">
    <property type="component" value="Unassembled WGS sequence"/>
</dbReference>
<gene>
    <name evidence="1" type="ORF">FHR32_007679</name>
</gene>
<reference evidence="1 2" key="1">
    <citation type="submission" date="2020-08" db="EMBL/GenBank/DDBJ databases">
        <title>Sequencing the genomes of 1000 actinobacteria strains.</title>
        <authorList>
            <person name="Klenk H.-P."/>
        </authorList>
    </citation>
    <scope>NUCLEOTIDE SEQUENCE [LARGE SCALE GENOMIC DNA]</scope>
    <source>
        <strain evidence="1 2">DSM 43023</strain>
    </source>
</reference>
<sequence length="116" mass="12823">MQHFHCGGRQPLLFAPLRDDRGAIDFLRVSHLTNYSGIRQAGAFGEPEQWRFDWDRPYTRDEWLDQLPTFGGHSQLPPAKLQEILAGIGAAIDTVGGSFTMHYTTVAVTAARAGAP</sequence>
<name>A0A7W7S3J9_9ACTN</name>
<dbReference type="RefSeq" id="WP_221466747.1">
    <property type="nucleotide sequence ID" value="NZ_BAABEK010000056.1"/>
</dbReference>
<dbReference type="EMBL" id="JACHJU010000005">
    <property type="protein sequence ID" value="MBB4943279.1"/>
    <property type="molecule type" value="Genomic_DNA"/>
</dbReference>
<accession>A0A7W7S3J9</accession>
<evidence type="ECO:0000313" key="1">
    <source>
        <dbReference type="EMBL" id="MBB4943279.1"/>
    </source>
</evidence>
<keyword evidence="2" id="KW-1185">Reference proteome</keyword>
<comment type="caution">
    <text evidence="1">The sequence shown here is derived from an EMBL/GenBank/DDBJ whole genome shotgun (WGS) entry which is preliminary data.</text>
</comment>
<dbReference type="AlphaFoldDB" id="A0A7W7S3J9"/>
<protein>
    <recommendedName>
        <fullName evidence="3">Methyltransferase</fullName>
    </recommendedName>
</protein>
<organism evidence="1 2">
    <name type="scientific">Streptosporangium album</name>
    <dbReference type="NCBI Taxonomy" id="47479"/>
    <lineage>
        <taxon>Bacteria</taxon>
        <taxon>Bacillati</taxon>
        <taxon>Actinomycetota</taxon>
        <taxon>Actinomycetes</taxon>
        <taxon>Streptosporangiales</taxon>
        <taxon>Streptosporangiaceae</taxon>
        <taxon>Streptosporangium</taxon>
    </lineage>
</organism>
<evidence type="ECO:0008006" key="3">
    <source>
        <dbReference type="Google" id="ProtNLM"/>
    </source>
</evidence>
<evidence type="ECO:0000313" key="2">
    <source>
        <dbReference type="Proteomes" id="UP000534286"/>
    </source>
</evidence>